<dbReference type="GO" id="GO:0008270">
    <property type="term" value="F:zinc ion binding"/>
    <property type="evidence" value="ECO:0007669"/>
    <property type="project" value="UniProtKB-KW"/>
</dbReference>
<dbReference type="PROSITE" id="PS01360">
    <property type="entry name" value="ZF_MYND_1"/>
    <property type="match status" value="1"/>
</dbReference>
<dbReference type="EMBL" id="JARKIF010000009">
    <property type="protein sequence ID" value="KAJ7630277.1"/>
    <property type="molecule type" value="Genomic_DNA"/>
</dbReference>
<keyword evidence="7" id="KW-1185">Reference proteome</keyword>
<dbReference type="SUPFAM" id="SSF144232">
    <property type="entry name" value="HIT/MYND zinc finger-like"/>
    <property type="match status" value="1"/>
</dbReference>
<dbReference type="InterPro" id="IPR002893">
    <property type="entry name" value="Znf_MYND"/>
</dbReference>
<dbReference type="PROSITE" id="PS50865">
    <property type="entry name" value="ZF_MYND_2"/>
    <property type="match status" value="1"/>
</dbReference>
<evidence type="ECO:0000256" key="1">
    <source>
        <dbReference type="ARBA" id="ARBA00022723"/>
    </source>
</evidence>
<evidence type="ECO:0000259" key="5">
    <source>
        <dbReference type="PROSITE" id="PS50865"/>
    </source>
</evidence>
<evidence type="ECO:0000256" key="2">
    <source>
        <dbReference type="ARBA" id="ARBA00022771"/>
    </source>
</evidence>
<dbReference type="Gene3D" id="6.10.140.2220">
    <property type="match status" value="1"/>
</dbReference>
<evidence type="ECO:0000313" key="6">
    <source>
        <dbReference type="EMBL" id="KAJ7630277.1"/>
    </source>
</evidence>
<evidence type="ECO:0000313" key="7">
    <source>
        <dbReference type="Proteomes" id="UP001221142"/>
    </source>
</evidence>
<keyword evidence="2 4" id="KW-0863">Zinc-finger</keyword>
<evidence type="ECO:0000256" key="3">
    <source>
        <dbReference type="ARBA" id="ARBA00022833"/>
    </source>
</evidence>
<accession>A0AAD7BTH7</accession>
<dbReference type="Pfam" id="PF01753">
    <property type="entry name" value="zf-MYND"/>
    <property type="match status" value="1"/>
</dbReference>
<reference evidence="6" key="1">
    <citation type="submission" date="2023-03" db="EMBL/GenBank/DDBJ databases">
        <title>Massive genome expansion in bonnet fungi (Mycena s.s.) driven by repeated elements and novel gene families across ecological guilds.</title>
        <authorList>
            <consortium name="Lawrence Berkeley National Laboratory"/>
            <person name="Harder C.B."/>
            <person name="Miyauchi S."/>
            <person name="Viragh M."/>
            <person name="Kuo A."/>
            <person name="Thoen E."/>
            <person name="Andreopoulos B."/>
            <person name="Lu D."/>
            <person name="Skrede I."/>
            <person name="Drula E."/>
            <person name="Henrissat B."/>
            <person name="Morin E."/>
            <person name="Kohler A."/>
            <person name="Barry K."/>
            <person name="LaButti K."/>
            <person name="Morin E."/>
            <person name="Salamov A."/>
            <person name="Lipzen A."/>
            <person name="Mereny Z."/>
            <person name="Hegedus B."/>
            <person name="Baldrian P."/>
            <person name="Stursova M."/>
            <person name="Weitz H."/>
            <person name="Taylor A."/>
            <person name="Grigoriev I.V."/>
            <person name="Nagy L.G."/>
            <person name="Martin F."/>
            <person name="Kauserud H."/>
        </authorList>
    </citation>
    <scope>NUCLEOTIDE SEQUENCE</scope>
    <source>
        <strain evidence="6">9284</strain>
    </source>
</reference>
<name>A0AAD7BTH7_9AGAR</name>
<protein>
    <recommendedName>
        <fullName evidence="5">MYND-type domain-containing protein</fullName>
    </recommendedName>
</protein>
<feature type="domain" description="MYND-type" evidence="5">
    <location>
        <begin position="132"/>
        <end position="175"/>
    </location>
</feature>
<evidence type="ECO:0000256" key="4">
    <source>
        <dbReference type="PROSITE-ProRule" id="PRU00134"/>
    </source>
</evidence>
<proteinExistence type="predicted"/>
<organism evidence="6 7">
    <name type="scientific">Roridomyces roridus</name>
    <dbReference type="NCBI Taxonomy" id="1738132"/>
    <lineage>
        <taxon>Eukaryota</taxon>
        <taxon>Fungi</taxon>
        <taxon>Dikarya</taxon>
        <taxon>Basidiomycota</taxon>
        <taxon>Agaricomycotina</taxon>
        <taxon>Agaricomycetes</taxon>
        <taxon>Agaricomycetidae</taxon>
        <taxon>Agaricales</taxon>
        <taxon>Marasmiineae</taxon>
        <taxon>Mycenaceae</taxon>
        <taxon>Roridomyces</taxon>
    </lineage>
</organism>
<dbReference type="AlphaFoldDB" id="A0AAD7BTH7"/>
<keyword evidence="3" id="KW-0862">Zinc</keyword>
<keyword evidence="1" id="KW-0479">Metal-binding</keyword>
<gene>
    <name evidence="6" type="ORF">FB45DRAFT_1058309</name>
</gene>
<sequence length="205" mass="22809">MSLEIRAFIYGGDDTRCQVVLRKDIPEQAQNNFAMLDGWAQKSVIAIGVDLKHTQRWTCEECGKPARETWFDPRPSLRVSSPVVVLPIHHLCEAGGGACHAAVETRVRGTPPAPSVRPSMPDGSPIPLAGSCAKCQRDETAEEGFKMSRCSKCKLTRYCSAGCQKEDWTRHSRTCKTIQGVQWFNWDEPEPESEDETLKMPGAFV</sequence>
<dbReference type="Proteomes" id="UP001221142">
    <property type="component" value="Unassembled WGS sequence"/>
</dbReference>
<comment type="caution">
    <text evidence="6">The sequence shown here is derived from an EMBL/GenBank/DDBJ whole genome shotgun (WGS) entry which is preliminary data.</text>
</comment>